<dbReference type="GO" id="GO:0000160">
    <property type="term" value="P:phosphorelay signal transduction system"/>
    <property type="evidence" value="ECO:0007669"/>
    <property type="project" value="UniProtKB-KW"/>
</dbReference>
<reference evidence="9" key="1">
    <citation type="submission" date="2014-04" db="EMBL/GenBank/DDBJ databases">
        <title>In planta biocontrol of soil-borne Fusarium wilt of banana through a plant endophytic bacterium, Burkholderia cenocepacia 869T2.</title>
        <authorList>
            <person name="Ho Y.-N."/>
            <person name="Chiang H.-M."/>
            <person name="Chao C.-P."/>
            <person name="Su C.-C."/>
            <person name="Hsu H.-F."/>
            <person name="Guo C.-T."/>
            <person name="Hsieh J.-L."/>
            <person name="Huang C.-C."/>
        </authorList>
    </citation>
    <scope>NUCLEOTIDE SEQUENCE [LARGE SCALE GENOMIC DNA]</scope>
    <source>
        <strain evidence="9">869T2</strain>
    </source>
</reference>
<evidence type="ECO:0000313" key="9">
    <source>
        <dbReference type="EMBL" id="KEA55316.1"/>
    </source>
</evidence>
<sequence length="214" mass="23597">MDAPTQLPLVYVVDDDEDMRTSLSWLLASVKIQTRCFQGPVEFLEQFDPGVPGCLVLDVRMPGVSGFDLQAELNRRGVSLPIIFVSGHGDIPMSVRALQNGAIDFVEKPYNSQQMLDRIQNAMKIASETHRANQHLQALIQRIRALTPREQEVLNGVIEGKASKLIARELGISAKTVDVYRASIKEKLGATSFASLLKDVIEARHAMAAPHPRG</sequence>
<dbReference type="SMART" id="SM00421">
    <property type="entry name" value="HTH_LUXR"/>
    <property type="match status" value="1"/>
</dbReference>
<keyword evidence="2" id="KW-0902">Two-component regulatory system</keyword>
<dbReference type="InterPro" id="IPR000792">
    <property type="entry name" value="Tscrpt_reg_LuxR_C"/>
</dbReference>
<dbReference type="PANTHER" id="PTHR44688">
    <property type="entry name" value="DNA-BINDING TRANSCRIPTIONAL ACTIVATOR DEVR_DOSR"/>
    <property type="match status" value="1"/>
</dbReference>
<dbReference type="PANTHER" id="PTHR44688:SF16">
    <property type="entry name" value="DNA-BINDING TRANSCRIPTIONAL ACTIVATOR DEVR_DOSR"/>
    <property type="match status" value="1"/>
</dbReference>
<proteinExistence type="predicted"/>
<evidence type="ECO:0000259" key="8">
    <source>
        <dbReference type="PROSITE" id="PS50110"/>
    </source>
</evidence>
<dbReference type="SMART" id="SM00448">
    <property type="entry name" value="REC"/>
    <property type="match status" value="1"/>
</dbReference>
<keyword evidence="5" id="KW-0804">Transcription</keyword>
<dbReference type="EMBL" id="JJOA01000056">
    <property type="protein sequence ID" value="KEA55316.1"/>
    <property type="molecule type" value="Genomic_DNA"/>
</dbReference>
<feature type="modified residue" description="4-aspartylphosphate" evidence="6">
    <location>
        <position position="58"/>
    </location>
</feature>
<dbReference type="Pfam" id="PF00196">
    <property type="entry name" value="GerE"/>
    <property type="match status" value="1"/>
</dbReference>
<gene>
    <name evidence="9" type="ORF">DT99_32385</name>
</gene>
<dbReference type="PRINTS" id="PR00038">
    <property type="entry name" value="HTHLUXR"/>
</dbReference>
<dbReference type="OrthoDB" id="9802186at2"/>
<protein>
    <submittedName>
        <fullName evidence="9">LuxR family transcriptional regulator</fullName>
    </submittedName>
</protein>
<dbReference type="PROSITE" id="PS50043">
    <property type="entry name" value="HTH_LUXR_2"/>
    <property type="match status" value="1"/>
</dbReference>
<dbReference type="SUPFAM" id="SSF52172">
    <property type="entry name" value="CheY-like"/>
    <property type="match status" value="1"/>
</dbReference>
<evidence type="ECO:0000256" key="5">
    <source>
        <dbReference type="ARBA" id="ARBA00023163"/>
    </source>
</evidence>
<dbReference type="Pfam" id="PF00072">
    <property type="entry name" value="Response_reg"/>
    <property type="match status" value="1"/>
</dbReference>
<dbReference type="GO" id="GO:0006355">
    <property type="term" value="P:regulation of DNA-templated transcription"/>
    <property type="evidence" value="ECO:0007669"/>
    <property type="project" value="InterPro"/>
</dbReference>
<feature type="domain" description="Response regulatory" evidence="8">
    <location>
        <begin position="9"/>
        <end position="123"/>
    </location>
</feature>
<organism evidence="9">
    <name type="scientific">Burkholderia cenocepacia</name>
    <dbReference type="NCBI Taxonomy" id="95486"/>
    <lineage>
        <taxon>Bacteria</taxon>
        <taxon>Pseudomonadati</taxon>
        <taxon>Pseudomonadota</taxon>
        <taxon>Betaproteobacteria</taxon>
        <taxon>Burkholderiales</taxon>
        <taxon>Burkholderiaceae</taxon>
        <taxon>Burkholderia</taxon>
        <taxon>Burkholderia cepacia complex</taxon>
    </lineage>
</organism>
<dbReference type="PROSITE" id="PS50110">
    <property type="entry name" value="RESPONSE_REGULATORY"/>
    <property type="match status" value="1"/>
</dbReference>
<dbReference type="CDD" id="cd17537">
    <property type="entry name" value="REC_FixJ"/>
    <property type="match status" value="1"/>
</dbReference>
<evidence type="ECO:0000256" key="4">
    <source>
        <dbReference type="ARBA" id="ARBA00023125"/>
    </source>
</evidence>
<dbReference type="GO" id="GO:0003677">
    <property type="term" value="F:DNA binding"/>
    <property type="evidence" value="ECO:0007669"/>
    <property type="project" value="UniProtKB-KW"/>
</dbReference>
<dbReference type="FunFam" id="3.40.50.2300:FF:000018">
    <property type="entry name" value="DNA-binding transcriptional regulator NtrC"/>
    <property type="match status" value="1"/>
</dbReference>
<dbReference type="CDD" id="cd06170">
    <property type="entry name" value="LuxR_C_like"/>
    <property type="match status" value="1"/>
</dbReference>
<accession>A0A071MFS5</accession>
<dbReference type="PROSITE" id="PS00622">
    <property type="entry name" value="HTH_LUXR_1"/>
    <property type="match status" value="1"/>
</dbReference>
<evidence type="ECO:0000256" key="6">
    <source>
        <dbReference type="PROSITE-ProRule" id="PRU00169"/>
    </source>
</evidence>
<keyword evidence="1 6" id="KW-0597">Phosphoprotein</keyword>
<dbReference type="AlphaFoldDB" id="A0A071MFS5"/>
<evidence type="ECO:0000256" key="2">
    <source>
        <dbReference type="ARBA" id="ARBA00023012"/>
    </source>
</evidence>
<evidence type="ECO:0000256" key="3">
    <source>
        <dbReference type="ARBA" id="ARBA00023015"/>
    </source>
</evidence>
<name>A0A071MFS5_9BURK</name>
<evidence type="ECO:0000259" key="7">
    <source>
        <dbReference type="PROSITE" id="PS50043"/>
    </source>
</evidence>
<keyword evidence="3" id="KW-0805">Transcription regulation</keyword>
<dbReference type="InterPro" id="IPR036388">
    <property type="entry name" value="WH-like_DNA-bd_sf"/>
</dbReference>
<dbReference type="InterPro" id="IPR011006">
    <property type="entry name" value="CheY-like_superfamily"/>
</dbReference>
<dbReference type="Gene3D" id="3.40.50.2300">
    <property type="match status" value="1"/>
</dbReference>
<comment type="caution">
    <text evidence="9">The sequence shown here is derived from an EMBL/GenBank/DDBJ whole genome shotgun (WGS) entry which is preliminary data.</text>
</comment>
<evidence type="ECO:0000256" key="1">
    <source>
        <dbReference type="ARBA" id="ARBA00022553"/>
    </source>
</evidence>
<keyword evidence="4" id="KW-0238">DNA-binding</keyword>
<feature type="domain" description="HTH luxR-type" evidence="7">
    <location>
        <begin position="139"/>
        <end position="204"/>
    </location>
</feature>
<dbReference type="InterPro" id="IPR016032">
    <property type="entry name" value="Sig_transdc_resp-reg_C-effctor"/>
</dbReference>
<dbReference type="SUPFAM" id="SSF46894">
    <property type="entry name" value="C-terminal effector domain of the bipartite response regulators"/>
    <property type="match status" value="1"/>
</dbReference>
<dbReference type="Gene3D" id="1.10.10.10">
    <property type="entry name" value="Winged helix-like DNA-binding domain superfamily/Winged helix DNA-binding domain"/>
    <property type="match status" value="1"/>
</dbReference>
<dbReference type="InterPro" id="IPR001789">
    <property type="entry name" value="Sig_transdc_resp-reg_receiver"/>
</dbReference>